<comment type="subcellular location">
    <subcellularLocation>
        <location evidence="7">Cytoplasm</location>
    </subcellularLocation>
</comment>
<sequence>MPEAAHESLAGRDRGLLWHPYEALDGPVPHTVVGAQGVTLTLVTPEGERVEALDGMASWWCAVHGYRHPALDLAATEQVDKFSHVMFGGLTHRPAVELAELLVAVTPPELQHVFLADSGSVSVEVALKLAVQYQAARGKPRRRRILTVRGGYHGDTTGAMSVCDPEGGMHAEFSGLVAEQLFVAPPPAARLERPADGVWAGSREAGAAARGCRADGSQAVPSVAEGFPSTREAGIATVPAGTNGTTSPGEVRGDGDATSSSADEVWVSSDAGVRRWIADVRATAREHRDELAGIIVEPVLQGAGGMRTYDPRCLRALREIADELDLVFVVDEIATGFGRTGRWFASEWAGVVPDVMCVGKALTGGYMTLAAVLVSETVGAVITASEQRALMHGPTFMGNPLACAVALESVRMLRESWREDVGRVERVLREILPAAAELDGVKDVRVVGAVGVVEFHDAPDAALLARSALEEGVWLRPFGRVLYAMPPYVCTEEEARRIARALVRAARDAEAERTGVAARAGAVAEGKELSGGGQR</sequence>
<keyword evidence="4 7" id="KW-0949">S-adenosyl-L-methionine</keyword>
<dbReference type="Proteomes" id="UP000315730">
    <property type="component" value="Unassembled WGS sequence"/>
</dbReference>
<dbReference type="PANTHER" id="PTHR42684">
    <property type="entry name" value="ADENOSYLMETHIONINE-8-AMINO-7-OXONONANOATE AMINOTRANSFERASE"/>
    <property type="match status" value="1"/>
</dbReference>
<evidence type="ECO:0000256" key="1">
    <source>
        <dbReference type="ARBA" id="ARBA00001933"/>
    </source>
</evidence>
<evidence type="ECO:0000313" key="10">
    <source>
        <dbReference type="Proteomes" id="UP000315730"/>
    </source>
</evidence>
<dbReference type="STRING" id="1272.GCA_900014985_00629"/>
<dbReference type="EMBL" id="BJNW01000002">
    <property type="protein sequence ID" value="GEC98217.1"/>
    <property type="molecule type" value="Genomic_DNA"/>
</dbReference>
<reference evidence="9 10" key="1">
    <citation type="submission" date="2019-06" db="EMBL/GenBank/DDBJ databases">
        <title>Whole genome shotgun sequence of Kocuria varians NBRC 15358.</title>
        <authorList>
            <person name="Hosoyama A."/>
            <person name="Uohara A."/>
            <person name="Ohji S."/>
            <person name="Ichikawa N."/>
        </authorList>
    </citation>
    <scope>NUCLEOTIDE SEQUENCE [LARGE SCALE GENOMIC DNA]</scope>
    <source>
        <strain evidence="9 10">NBRC 15358</strain>
    </source>
</reference>
<dbReference type="GO" id="GO:0009102">
    <property type="term" value="P:biotin biosynthetic process"/>
    <property type="evidence" value="ECO:0007669"/>
    <property type="project" value="UniProtKB-UniRule"/>
</dbReference>
<dbReference type="UniPathway" id="UPA00078">
    <property type="reaction ID" value="UER00160"/>
</dbReference>
<organism evidence="9 10">
    <name type="scientific">Kocuria varians</name>
    <name type="common">Micrococcus varians</name>
    <dbReference type="NCBI Taxonomy" id="1272"/>
    <lineage>
        <taxon>Bacteria</taxon>
        <taxon>Bacillati</taxon>
        <taxon>Actinomycetota</taxon>
        <taxon>Actinomycetes</taxon>
        <taxon>Micrococcales</taxon>
        <taxon>Micrococcaceae</taxon>
        <taxon>Kocuria</taxon>
    </lineage>
</organism>
<keyword evidence="5 7" id="KW-0093">Biotin biosynthesis</keyword>
<proteinExistence type="inferred from homology"/>
<evidence type="ECO:0000256" key="8">
    <source>
        <dbReference type="SAM" id="MobiDB-lite"/>
    </source>
</evidence>
<dbReference type="GO" id="GO:0030170">
    <property type="term" value="F:pyridoxal phosphate binding"/>
    <property type="evidence" value="ECO:0007669"/>
    <property type="project" value="UniProtKB-UniRule"/>
</dbReference>
<comment type="caution">
    <text evidence="9">The sequence shown here is derived from an EMBL/GenBank/DDBJ whole genome shotgun (WGS) entry which is preliminary data.</text>
</comment>
<feature type="binding site" evidence="7">
    <location>
        <position position="476"/>
    </location>
    <ligand>
        <name>substrate</name>
    </ligand>
</feature>
<keyword evidence="10" id="KW-1185">Reference proteome</keyword>
<dbReference type="Pfam" id="PF00202">
    <property type="entry name" value="Aminotran_3"/>
    <property type="match status" value="2"/>
</dbReference>
<dbReference type="InterPro" id="IPR005814">
    <property type="entry name" value="Aminotrans_3"/>
</dbReference>
<feature type="binding site" evidence="7">
    <location>
        <begin position="119"/>
        <end position="120"/>
    </location>
    <ligand>
        <name>pyridoxal 5'-phosphate</name>
        <dbReference type="ChEBI" id="CHEBI:597326"/>
    </ligand>
</feature>
<name>A0A4Y4D4K3_KOCVA</name>
<feature type="binding site" evidence="7">
    <location>
        <position position="393"/>
    </location>
    <ligand>
        <name>substrate</name>
    </ligand>
</feature>
<evidence type="ECO:0000256" key="3">
    <source>
        <dbReference type="ARBA" id="ARBA00022679"/>
    </source>
</evidence>
<evidence type="ECO:0000256" key="2">
    <source>
        <dbReference type="ARBA" id="ARBA00022576"/>
    </source>
</evidence>
<comment type="cofactor">
    <cofactor evidence="1 7">
        <name>pyridoxal 5'-phosphate</name>
        <dbReference type="ChEBI" id="CHEBI:597326"/>
    </cofactor>
</comment>
<dbReference type="CDD" id="cd00610">
    <property type="entry name" value="OAT_like"/>
    <property type="match status" value="1"/>
</dbReference>
<dbReference type="InterPro" id="IPR015422">
    <property type="entry name" value="PyrdxlP-dep_Trfase_small"/>
</dbReference>
<feature type="binding site" evidence="7">
    <location>
        <position position="59"/>
    </location>
    <ligand>
        <name>substrate</name>
    </ligand>
</feature>
<evidence type="ECO:0000313" key="9">
    <source>
        <dbReference type="EMBL" id="GEC98217.1"/>
    </source>
</evidence>
<dbReference type="EC" id="2.6.1.62" evidence="7"/>
<dbReference type="InterPro" id="IPR015421">
    <property type="entry name" value="PyrdxlP-dep_Trfase_major"/>
</dbReference>
<evidence type="ECO:0000256" key="5">
    <source>
        <dbReference type="ARBA" id="ARBA00022756"/>
    </source>
</evidence>
<evidence type="ECO:0000256" key="4">
    <source>
        <dbReference type="ARBA" id="ARBA00022691"/>
    </source>
</evidence>
<feature type="region of interest" description="Disordered" evidence="8">
    <location>
        <begin position="235"/>
        <end position="263"/>
    </location>
</feature>
<feature type="site" description="Participates in the substrate recognition with KAPA and in a stacking interaction with the adenine ring of SAM" evidence="7">
    <location>
        <position position="21"/>
    </location>
</feature>
<evidence type="ECO:0000256" key="6">
    <source>
        <dbReference type="ARBA" id="ARBA00022898"/>
    </source>
</evidence>
<dbReference type="RefSeq" id="WP_141268673.1">
    <property type="nucleotide sequence ID" value="NZ_BJNW01000002.1"/>
</dbReference>
<dbReference type="InterPro" id="IPR049704">
    <property type="entry name" value="Aminotrans_3_PPA_site"/>
</dbReference>
<feature type="binding site" evidence="7">
    <location>
        <begin position="394"/>
        <end position="395"/>
    </location>
    <ligand>
        <name>pyridoxal 5'-phosphate</name>
        <dbReference type="ChEBI" id="CHEBI:597326"/>
    </ligand>
</feature>
<comment type="subunit">
    <text evidence="7">Homodimer.</text>
</comment>
<dbReference type="OrthoDB" id="9801052at2"/>
<dbReference type="SUPFAM" id="SSF53383">
    <property type="entry name" value="PLP-dependent transferases"/>
    <property type="match status" value="1"/>
</dbReference>
<dbReference type="InterPro" id="IPR005815">
    <property type="entry name" value="BioA"/>
</dbReference>
<dbReference type="Gene3D" id="3.90.1150.10">
    <property type="entry name" value="Aspartate Aminotransferase, domain 1"/>
    <property type="match status" value="2"/>
</dbReference>
<gene>
    <name evidence="7" type="primary">bioA</name>
    <name evidence="9" type="ORF">KVA01_03720</name>
</gene>
<dbReference type="HAMAP" id="MF_00834">
    <property type="entry name" value="BioA"/>
    <property type="match status" value="1"/>
</dbReference>
<keyword evidence="3 7" id="KW-0808">Transferase</keyword>
<comment type="similarity">
    <text evidence="7">Belongs to the class-III pyridoxal-phosphate-dependent aminotransferase family. BioA subfamily.</text>
</comment>
<feature type="modified residue" description="N6-(pyridoxal phosphate)lysine" evidence="7">
    <location>
        <position position="360"/>
    </location>
</feature>
<comment type="catalytic activity">
    <reaction evidence="7">
        <text>(8S)-8-amino-7-oxononanoate + S-adenosyl-L-methionine = S-adenosyl-4-methylsulfanyl-2-oxobutanoate + (7R,8S)-7,8-diammoniononanoate</text>
        <dbReference type="Rhea" id="RHEA:16861"/>
        <dbReference type="ChEBI" id="CHEBI:16490"/>
        <dbReference type="ChEBI" id="CHEBI:59789"/>
        <dbReference type="ChEBI" id="CHEBI:149468"/>
        <dbReference type="ChEBI" id="CHEBI:149469"/>
        <dbReference type="EC" id="2.6.1.62"/>
    </reaction>
</comment>
<feature type="binding site" evidence="7">
    <location>
        <position position="331"/>
    </location>
    <ligand>
        <name>pyridoxal 5'-phosphate</name>
        <dbReference type="ChEBI" id="CHEBI:597326"/>
    </ligand>
</feature>
<accession>A0A4Y4D4K3</accession>
<comment type="pathway">
    <text evidence="7">Cofactor biosynthesis; biotin biosynthesis; 7,8-diaminononanoate from 8-amino-7-oxononanoate (SAM route): step 1/1.</text>
</comment>
<dbReference type="PROSITE" id="PS00600">
    <property type="entry name" value="AA_TRANSFER_CLASS_3"/>
    <property type="match status" value="1"/>
</dbReference>
<dbReference type="Gene3D" id="3.40.640.10">
    <property type="entry name" value="Type I PLP-dependent aspartate aminotransferase-like (Major domain)"/>
    <property type="match status" value="2"/>
</dbReference>
<dbReference type="GO" id="GO:0005737">
    <property type="term" value="C:cytoplasm"/>
    <property type="evidence" value="ECO:0007669"/>
    <property type="project" value="UniProtKB-SubCell"/>
</dbReference>
<keyword evidence="2 7" id="KW-0032">Aminotransferase</keyword>
<dbReference type="AlphaFoldDB" id="A0A4Y4D4K3"/>
<dbReference type="InterPro" id="IPR015424">
    <property type="entry name" value="PyrdxlP-dep_Trfase"/>
</dbReference>
<dbReference type="PANTHER" id="PTHR42684:SF17">
    <property type="entry name" value="ADENOSYLMETHIONINE-8-AMINO-7-OXONONANOATE AMINOTRANSFERASE"/>
    <property type="match status" value="1"/>
</dbReference>
<feature type="binding site" evidence="7">
    <location>
        <position position="152"/>
    </location>
    <ligand>
        <name>substrate</name>
    </ligand>
</feature>
<comment type="function">
    <text evidence="7">Catalyzes the transfer of the alpha-amino group from S-adenosyl-L-methionine (SAM) to 7-keto-8-aminopelargonic acid (KAPA) to form 7,8-diaminopelargonic acid (DAPA). It is the only aminotransferase known to utilize SAM as an amino donor.</text>
</comment>
<evidence type="ECO:0000256" key="7">
    <source>
        <dbReference type="HAMAP-Rule" id="MF_00834"/>
    </source>
</evidence>
<keyword evidence="6 7" id="KW-0663">Pyridoxal phosphate</keyword>
<dbReference type="GO" id="GO:0004015">
    <property type="term" value="F:adenosylmethionine-8-amino-7-oxononanoate transaminase activity"/>
    <property type="evidence" value="ECO:0007669"/>
    <property type="project" value="UniProtKB-UniRule"/>
</dbReference>
<keyword evidence="7" id="KW-0963">Cytoplasm</keyword>
<protein>
    <recommendedName>
        <fullName evidence="7">Adenosylmethionine-8-amino-7-oxononanoate aminotransferase</fullName>
        <ecNumber evidence="7">2.6.1.62</ecNumber>
    </recommendedName>
    <alternativeName>
        <fullName evidence="7">7,8-diamino-pelargonic acid aminotransferase</fullName>
        <shortName evidence="7">DAPA AT</shortName>
        <shortName evidence="7">DAPA aminotransferase</shortName>
    </alternativeName>
    <alternativeName>
        <fullName evidence="7">7,8-diaminononanoate synthase</fullName>
        <shortName evidence="7">DANS</shortName>
    </alternativeName>
    <alternativeName>
        <fullName evidence="7">Diaminopelargonic acid synthase</fullName>
    </alternativeName>
</protein>
<feature type="binding site" evidence="7">
    <location>
        <position position="360"/>
    </location>
    <ligand>
        <name>substrate</name>
    </ligand>
</feature>